<dbReference type="SUPFAM" id="SSF52540">
    <property type="entry name" value="P-loop containing nucleoside triphosphate hydrolases"/>
    <property type="match status" value="1"/>
</dbReference>
<protein>
    <submittedName>
        <fullName evidence="1">DNA polymerase III subunit delta</fullName>
    </submittedName>
</protein>
<keyword evidence="2" id="KW-1185">Reference proteome</keyword>
<reference evidence="1 2" key="1">
    <citation type="journal article" date="2021" name="Sci. Rep.">
        <title>The distribution of antibiotic resistance genes in chicken gut microbiota commensals.</title>
        <authorList>
            <person name="Juricova H."/>
            <person name="Matiasovicova J."/>
            <person name="Kubasova T."/>
            <person name="Cejkova D."/>
            <person name="Rychlik I."/>
        </authorList>
    </citation>
    <scope>NUCLEOTIDE SEQUENCE [LARGE SCALE GENOMIC DNA]</scope>
    <source>
        <strain evidence="1 2">An562</strain>
    </source>
</reference>
<dbReference type="Proteomes" id="UP000777002">
    <property type="component" value="Unassembled WGS sequence"/>
</dbReference>
<sequence>MGLAVYPWQEELARELVSFRNNLPNGLLIYGPRGIGTIDLVVAYAKSLFCEHPHRDGTPCGECKGCKMANAFTHPDLRYVVSEAEAIPRGIPFEPPSNASKDRKIYREILIHQPRELTDFLNLAPHIENGRRIIVVYPADAIRADAAATFLKSLEEPPERTTFLLVADDIDRVLPTIRSRCRLLRAKAPTHEEALSWLKARGIRDAEEALARAAERPCLVTDEEAIRQNTEIDAKTREQLLTLTTMAPEIRLALLKTLSQGSRIDPTKIAVKEGRTALPVSAVLPVLERWSYDLLAVKTGLEPHYFPAYSPQMKQLVATVDADKLFKYNDSLKAMRRVVTHPLNAQLIIEQAILRYRKTMANQNFD</sequence>
<evidence type="ECO:0000313" key="1">
    <source>
        <dbReference type="EMBL" id="MBM6928308.1"/>
    </source>
</evidence>
<dbReference type="EMBL" id="JACJKX010000004">
    <property type="protein sequence ID" value="MBM6928308.1"/>
    <property type="molecule type" value="Genomic_DNA"/>
</dbReference>
<accession>A0ABS2GTX0</accession>
<dbReference type="Pfam" id="PF13177">
    <property type="entry name" value="DNA_pol3_delta2"/>
    <property type="match status" value="1"/>
</dbReference>
<organism evidence="1 2">
    <name type="scientific">Parasutterella secunda</name>
    <dbReference type="NCBI Taxonomy" id="626947"/>
    <lineage>
        <taxon>Bacteria</taxon>
        <taxon>Pseudomonadati</taxon>
        <taxon>Pseudomonadota</taxon>
        <taxon>Betaproteobacteria</taxon>
        <taxon>Burkholderiales</taxon>
        <taxon>Sutterellaceae</taxon>
        <taxon>Parasutterella</taxon>
    </lineage>
</organism>
<dbReference type="InterPro" id="IPR027417">
    <property type="entry name" value="P-loop_NTPase"/>
</dbReference>
<dbReference type="RefSeq" id="WP_205049906.1">
    <property type="nucleotide sequence ID" value="NZ_JACJKX010000004.1"/>
</dbReference>
<proteinExistence type="predicted"/>
<dbReference type="InterPro" id="IPR050238">
    <property type="entry name" value="DNA_Rep/Repair_Clamp_Loader"/>
</dbReference>
<name>A0ABS2GTX0_9BURK</name>
<dbReference type="Gene3D" id="3.40.50.300">
    <property type="entry name" value="P-loop containing nucleotide triphosphate hydrolases"/>
    <property type="match status" value="1"/>
</dbReference>
<dbReference type="PANTHER" id="PTHR11669">
    <property type="entry name" value="REPLICATION FACTOR C / DNA POLYMERASE III GAMMA-TAU SUBUNIT"/>
    <property type="match status" value="1"/>
</dbReference>
<dbReference type="PANTHER" id="PTHR11669:SF8">
    <property type="entry name" value="DNA POLYMERASE III SUBUNIT DELTA"/>
    <property type="match status" value="1"/>
</dbReference>
<evidence type="ECO:0000313" key="2">
    <source>
        <dbReference type="Proteomes" id="UP000777002"/>
    </source>
</evidence>
<comment type="caution">
    <text evidence="1">The sequence shown here is derived from an EMBL/GenBank/DDBJ whole genome shotgun (WGS) entry which is preliminary data.</text>
</comment>
<gene>
    <name evidence="1" type="ORF">H5985_03350</name>
</gene>